<dbReference type="EMBL" id="LMVP01000379">
    <property type="protein sequence ID" value="PAV11995.1"/>
    <property type="molecule type" value="Genomic_DNA"/>
</dbReference>
<evidence type="ECO:0000313" key="3">
    <source>
        <dbReference type="Proteomes" id="UP000218164"/>
    </source>
</evidence>
<gene>
    <name evidence="2" type="ORF">ASJ81_08135</name>
</gene>
<dbReference type="AlphaFoldDB" id="A0A2A2HRP1"/>
<comment type="caution">
    <text evidence="2">The sequence shown here is derived from an EMBL/GenBank/DDBJ whole genome shotgun (WGS) entry which is preliminary data.</text>
</comment>
<keyword evidence="1" id="KW-0812">Transmembrane</keyword>
<proteinExistence type="predicted"/>
<keyword evidence="1" id="KW-0472">Membrane</keyword>
<reference evidence="2 3" key="1">
    <citation type="journal article" date="2017" name="BMC Genomics">
        <title>Genomic analysis of methanogenic archaea reveals a shift towards energy conservation.</title>
        <authorList>
            <person name="Gilmore S.P."/>
            <person name="Henske J.K."/>
            <person name="Sexton J.A."/>
            <person name="Solomon K.V."/>
            <person name="Seppala S."/>
            <person name="Yoo J.I."/>
            <person name="Huyett L.M."/>
            <person name="Pressman A."/>
            <person name="Cogan J.Z."/>
            <person name="Kivenson V."/>
            <person name="Peng X."/>
            <person name="Tan Y."/>
            <person name="Valentine D.L."/>
            <person name="O'Malley M.A."/>
        </authorList>
    </citation>
    <scope>NUCLEOTIDE SEQUENCE [LARGE SCALE GENOMIC DNA]</scope>
    <source>
        <strain evidence="2 3">MC-15</strain>
    </source>
</reference>
<keyword evidence="3" id="KW-1185">Reference proteome</keyword>
<evidence type="ECO:0000256" key="1">
    <source>
        <dbReference type="SAM" id="Phobius"/>
    </source>
</evidence>
<sequence length="268" mass="29910">MTAMESHLKGYTGLNIGLIFGGFCLLVAGYFLSIPLFTAIGGTFFGASLGSLFGRMANKDIIENFGLLSQPQKFTSEEANITLFRKEWHMYHVTKINGEFVWRYTLYDFSKESVPGYLQASVTIASPYDNTAQNHIVEAGIRKNKLVTLITACEGDEAGIHIFPRVEHTFRSDYCGIVDLTTWDDTPSISPVIIVSKPKYGTEPTIRDPEAKELDEFWISRMKTYGFDLLPRVTAETANKPIVQSTVQPTAQPIVQQISEQPIVQPTV</sequence>
<name>A0A2A2HRP1_9EURY</name>
<dbReference type="Proteomes" id="UP000218164">
    <property type="component" value="Unassembled WGS sequence"/>
</dbReference>
<feature type="transmembrane region" description="Helical" evidence="1">
    <location>
        <begin position="12"/>
        <end position="31"/>
    </location>
</feature>
<protein>
    <submittedName>
        <fullName evidence="2">Uncharacterized protein</fullName>
    </submittedName>
</protein>
<dbReference type="RefSeq" id="WP_095645080.1">
    <property type="nucleotide sequence ID" value="NZ_LMVP01000379.1"/>
</dbReference>
<organism evidence="2 3">
    <name type="scientific">Methanosarcina spelaei</name>
    <dbReference type="NCBI Taxonomy" id="1036679"/>
    <lineage>
        <taxon>Archaea</taxon>
        <taxon>Methanobacteriati</taxon>
        <taxon>Methanobacteriota</taxon>
        <taxon>Stenosarchaea group</taxon>
        <taxon>Methanomicrobia</taxon>
        <taxon>Methanosarcinales</taxon>
        <taxon>Methanosarcinaceae</taxon>
        <taxon>Methanosarcina</taxon>
    </lineage>
</organism>
<evidence type="ECO:0000313" key="2">
    <source>
        <dbReference type="EMBL" id="PAV11995.1"/>
    </source>
</evidence>
<keyword evidence="1" id="KW-1133">Transmembrane helix</keyword>
<accession>A0A2A2HRP1</accession>